<evidence type="ECO:0000313" key="3">
    <source>
        <dbReference type="Proteomes" id="UP001219525"/>
    </source>
</evidence>
<accession>A0AAD6YUL2</accession>
<dbReference type="EMBL" id="JARJCW010000001">
    <property type="protein sequence ID" value="KAJ7230141.1"/>
    <property type="molecule type" value="Genomic_DNA"/>
</dbReference>
<feature type="chain" id="PRO_5042273738" description="Cytochrome P450" evidence="1">
    <location>
        <begin position="23"/>
        <end position="72"/>
    </location>
</feature>
<keyword evidence="1" id="KW-0732">Signal</keyword>
<feature type="signal peptide" evidence="1">
    <location>
        <begin position="1"/>
        <end position="22"/>
    </location>
</feature>
<dbReference type="Proteomes" id="UP001219525">
    <property type="component" value="Unassembled WGS sequence"/>
</dbReference>
<evidence type="ECO:0008006" key="4">
    <source>
        <dbReference type="Google" id="ProtNLM"/>
    </source>
</evidence>
<comment type="caution">
    <text evidence="2">The sequence shown here is derived from an EMBL/GenBank/DDBJ whole genome shotgun (WGS) entry which is preliminary data.</text>
</comment>
<proteinExistence type="predicted"/>
<dbReference type="AlphaFoldDB" id="A0AAD6YUL2"/>
<protein>
    <recommendedName>
        <fullName evidence="4">Cytochrome P450</fullName>
    </recommendedName>
</protein>
<reference evidence="2" key="1">
    <citation type="submission" date="2023-03" db="EMBL/GenBank/DDBJ databases">
        <title>Massive genome expansion in bonnet fungi (Mycena s.s.) driven by repeated elements and novel gene families across ecological guilds.</title>
        <authorList>
            <consortium name="Lawrence Berkeley National Laboratory"/>
            <person name="Harder C.B."/>
            <person name="Miyauchi S."/>
            <person name="Viragh M."/>
            <person name="Kuo A."/>
            <person name="Thoen E."/>
            <person name="Andreopoulos B."/>
            <person name="Lu D."/>
            <person name="Skrede I."/>
            <person name="Drula E."/>
            <person name="Henrissat B."/>
            <person name="Morin E."/>
            <person name="Kohler A."/>
            <person name="Barry K."/>
            <person name="LaButti K."/>
            <person name="Morin E."/>
            <person name="Salamov A."/>
            <person name="Lipzen A."/>
            <person name="Mereny Z."/>
            <person name="Hegedus B."/>
            <person name="Baldrian P."/>
            <person name="Stursova M."/>
            <person name="Weitz H."/>
            <person name="Taylor A."/>
            <person name="Grigoriev I.V."/>
            <person name="Nagy L.G."/>
            <person name="Martin F."/>
            <person name="Kauserud H."/>
        </authorList>
    </citation>
    <scope>NUCLEOTIDE SEQUENCE</scope>
    <source>
        <strain evidence="2">9144</strain>
    </source>
</reference>
<evidence type="ECO:0000313" key="2">
    <source>
        <dbReference type="EMBL" id="KAJ7230141.1"/>
    </source>
</evidence>
<organism evidence="2 3">
    <name type="scientific">Mycena pura</name>
    <dbReference type="NCBI Taxonomy" id="153505"/>
    <lineage>
        <taxon>Eukaryota</taxon>
        <taxon>Fungi</taxon>
        <taxon>Dikarya</taxon>
        <taxon>Basidiomycota</taxon>
        <taxon>Agaricomycotina</taxon>
        <taxon>Agaricomycetes</taxon>
        <taxon>Agaricomycetidae</taxon>
        <taxon>Agaricales</taxon>
        <taxon>Marasmiineae</taxon>
        <taxon>Mycenaceae</taxon>
        <taxon>Mycena</taxon>
    </lineage>
</organism>
<gene>
    <name evidence="2" type="ORF">GGX14DRAFT_692049</name>
</gene>
<sequence length="72" mass="8155">MNYTTVFLVAVLAISWIARRRSGTIRTIVGPPSPSWIFGNMLQLLLSPQYGDYEFQWGKVYGPVYRIKGCLG</sequence>
<keyword evidence="3" id="KW-1185">Reference proteome</keyword>
<name>A0AAD6YUL2_9AGAR</name>
<feature type="non-terminal residue" evidence="2">
    <location>
        <position position="72"/>
    </location>
</feature>
<evidence type="ECO:0000256" key="1">
    <source>
        <dbReference type="SAM" id="SignalP"/>
    </source>
</evidence>